<keyword evidence="5 10" id="KW-0317">Glutathione biosynthesis</keyword>
<evidence type="ECO:0000256" key="12">
    <source>
        <dbReference type="SAM" id="Phobius"/>
    </source>
</evidence>
<dbReference type="EMBL" id="ASGP02000004">
    <property type="protein sequence ID" value="KAH9511693.1"/>
    <property type="molecule type" value="Genomic_DNA"/>
</dbReference>
<organism evidence="13 14">
    <name type="scientific">Dermatophagoides farinae</name>
    <name type="common">American house dust mite</name>
    <dbReference type="NCBI Taxonomy" id="6954"/>
    <lineage>
        <taxon>Eukaryota</taxon>
        <taxon>Metazoa</taxon>
        <taxon>Ecdysozoa</taxon>
        <taxon>Arthropoda</taxon>
        <taxon>Chelicerata</taxon>
        <taxon>Arachnida</taxon>
        <taxon>Acari</taxon>
        <taxon>Acariformes</taxon>
        <taxon>Sarcoptiformes</taxon>
        <taxon>Astigmata</taxon>
        <taxon>Psoroptidia</taxon>
        <taxon>Analgoidea</taxon>
        <taxon>Pyroglyphidae</taxon>
        <taxon>Dermatophagoidinae</taxon>
        <taxon>Dermatophagoides</taxon>
    </lineage>
</organism>
<reference evidence="13" key="1">
    <citation type="submission" date="2013-05" db="EMBL/GenBank/DDBJ databases">
        <authorList>
            <person name="Yim A.K.Y."/>
            <person name="Chan T.F."/>
            <person name="Ji K.M."/>
            <person name="Liu X.Y."/>
            <person name="Zhou J.W."/>
            <person name="Li R.Q."/>
            <person name="Yang K.Y."/>
            <person name="Li J."/>
            <person name="Li M."/>
            <person name="Law P.T.W."/>
            <person name="Wu Y.L."/>
            <person name="Cai Z.L."/>
            <person name="Qin H."/>
            <person name="Bao Y."/>
            <person name="Leung R.K.K."/>
            <person name="Ng P.K.S."/>
            <person name="Zou J."/>
            <person name="Zhong X.J."/>
            <person name="Ran P.X."/>
            <person name="Zhong N.S."/>
            <person name="Liu Z.G."/>
            <person name="Tsui S.K.W."/>
        </authorList>
    </citation>
    <scope>NUCLEOTIDE SEQUENCE</scope>
    <source>
        <strain evidence="13">Derf</strain>
        <tissue evidence="13">Whole organism</tissue>
    </source>
</reference>
<evidence type="ECO:0000256" key="4">
    <source>
        <dbReference type="ARBA" id="ARBA00022598"/>
    </source>
</evidence>
<dbReference type="GO" id="GO:0006750">
    <property type="term" value="P:glutathione biosynthetic process"/>
    <property type="evidence" value="ECO:0007669"/>
    <property type="project" value="UniProtKB-UniRule"/>
</dbReference>
<evidence type="ECO:0000256" key="1">
    <source>
        <dbReference type="ARBA" id="ARBA00005006"/>
    </source>
</evidence>
<feature type="region of interest" description="Disordered" evidence="11">
    <location>
        <begin position="123"/>
        <end position="170"/>
    </location>
</feature>
<dbReference type="PANTHER" id="PTHR11164:SF0">
    <property type="entry name" value="GLUTAMATE--CYSTEINE LIGASE CATALYTIC SUBUNIT"/>
    <property type="match status" value="1"/>
</dbReference>
<dbReference type="SUPFAM" id="SSF55931">
    <property type="entry name" value="Glutamine synthetase/guanido kinase"/>
    <property type="match status" value="1"/>
</dbReference>
<feature type="transmembrane region" description="Helical" evidence="12">
    <location>
        <begin position="538"/>
        <end position="560"/>
    </location>
</feature>
<evidence type="ECO:0000256" key="3">
    <source>
        <dbReference type="ARBA" id="ARBA00012220"/>
    </source>
</evidence>
<evidence type="ECO:0000256" key="9">
    <source>
        <dbReference type="ARBA" id="ARBA00032122"/>
    </source>
</evidence>
<sequence length="760" mass="87721">MGLLSIGEPLSWPETKSYAEYIREHGIKQFINLYNLCKTKTSEVLKFGDEIEYMIVKFDHQSKKVRVSNRAIELLKILQEPEENGQDCVSLWRPEFGAYMVEGTPGQPYSMNPTPLEQYLMTANHQQQQQQDSDSGSNSTSELIINNDNDDNINNENNNDGDDDDDKNIQDDAFIIDNNNLKTSSSSPFSFVNVIEANMRLRRKQVQDLLDDNEAVLSISPFPTLGTLDFCEPRSFVHPTFGFSRSLFFPDEAIFTGHPRFCTIANNIRERRGRNVDIYLPIFRDQNTSSPFIENFVDALNIDHNNIDDEQKRKYEEIANERQRIVNKEDHIYMDAMGFGMGCCCLQVTFQASNIDEACCLYDQLAPLCPIMMALSAASPIFRGFLSDIDCRWSVIAQSVDDRTEAEITGHCQENGQSYGRIPKSRYDSIDLYISPQHVHYNDINVVYNERYYEQMVNNHIPSSIAKHIAHLFIRDPLVIFKEKMDVDDTKESDHFENIQSTNWQTMRFKPPPLGQLEIGWRVEFRPMELQLTDTENAALVIFIVLLTRLILSFNLNLLIPMSKVEENMKVAQERDAVKNKRFWFRRNISFPQNIREHLRVRRKPQCWSSIKQLSNCFTSTSSGYDRSKKNIENCCVQLTIDEIINGTHVNDGDDDSSGFPGLIPLLNFYLDSVEIDAETRCKLNLYLRLISSRAKGELPTAAQLIRRFVIGHNDYHNDSRVSSRIAYDLLQQLNQLQTDQITLEQLIKNIDDNFNKKNQ</sequence>
<dbReference type="Proteomes" id="UP000790347">
    <property type="component" value="Unassembled WGS sequence"/>
</dbReference>
<evidence type="ECO:0000256" key="11">
    <source>
        <dbReference type="SAM" id="MobiDB-lite"/>
    </source>
</evidence>
<gene>
    <name evidence="13" type="ORF">DERF_010132</name>
</gene>
<evidence type="ECO:0000256" key="7">
    <source>
        <dbReference type="ARBA" id="ARBA00022840"/>
    </source>
</evidence>
<evidence type="ECO:0000256" key="5">
    <source>
        <dbReference type="ARBA" id="ARBA00022684"/>
    </source>
</evidence>
<dbReference type="Pfam" id="PF03074">
    <property type="entry name" value="GCS"/>
    <property type="match status" value="1"/>
</dbReference>
<evidence type="ECO:0000256" key="8">
    <source>
        <dbReference type="ARBA" id="ARBA00030585"/>
    </source>
</evidence>
<proteinExistence type="inferred from homology"/>
<accession>A0A922HYB9</accession>
<dbReference type="Gene3D" id="1.10.8.960">
    <property type="match status" value="1"/>
</dbReference>
<feature type="compositionally biased region" description="Polar residues" evidence="11">
    <location>
        <begin position="132"/>
        <end position="143"/>
    </location>
</feature>
<dbReference type="InterPro" id="IPR014746">
    <property type="entry name" value="Gln_synth/guanido_kin_cat_dom"/>
</dbReference>
<dbReference type="PANTHER" id="PTHR11164">
    <property type="entry name" value="GLUTAMATE CYSTEINE LIGASE"/>
    <property type="match status" value="1"/>
</dbReference>
<evidence type="ECO:0000256" key="10">
    <source>
        <dbReference type="RuleBase" id="RU367135"/>
    </source>
</evidence>
<reference evidence="13" key="2">
    <citation type="journal article" date="2022" name="Res Sq">
        <title>Comparative Genomics Reveals Insights into the Divergent Evolution of Astigmatic Mites and Household Pest Adaptations.</title>
        <authorList>
            <person name="Xiong Q."/>
            <person name="Wan A.T.-Y."/>
            <person name="Liu X.-Y."/>
            <person name="Fung C.S.-H."/>
            <person name="Xiao X."/>
            <person name="Malainual N."/>
            <person name="Hou J."/>
            <person name="Wang L."/>
            <person name="Wang M."/>
            <person name="Yang K."/>
            <person name="Cui Y."/>
            <person name="Leung E."/>
            <person name="Nong W."/>
            <person name="Shin S.-K."/>
            <person name="Au S."/>
            <person name="Jeong K.Y."/>
            <person name="Chew F.T."/>
            <person name="Hui J."/>
            <person name="Leung T.F."/>
            <person name="Tungtrongchitr A."/>
            <person name="Zhong N."/>
            <person name="Liu Z."/>
            <person name="Tsui S."/>
        </authorList>
    </citation>
    <scope>NUCLEOTIDE SEQUENCE</scope>
    <source>
        <strain evidence="13">Derf</strain>
        <tissue evidence="13">Whole organism</tissue>
    </source>
</reference>
<evidence type="ECO:0000313" key="13">
    <source>
        <dbReference type="EMBL" id="KAH9511693.1"/>
    </source>
</evidence>
<keyword evidence="4 10" id="KW-0436">Ligase</keyword>
<dbReference type="InterPro" id="IPR004308">
    <property type="entry name" value="GCS"/>
</dbReference>
<feature type="compositionally biased region" description="Acidic residues" evidence="11">
    <location>
        <begin position="148"/>
        <end position="166"/>
    </location>
</feature>
<comment type="caution">
    <text evidence="13">The sequence shown here is derived from an EMBL/GenBank/DDBJ whole genome shotgun (WGS) entry which is preliminary data.</text>
</comment>
<dbReference type="GO" id="GO:0005524">
    <property type="term" value="F:ATP binding"/>
    <property type="evidence" value="ECO:0007669"/>
    <property type="project" value="UniProtKB-UniRule"/>
</dbReference>
<dbReference type="GO" id="GO:0017109">
    <property type="term" value="C:glutamate-cysteine ligase complex"/>
    <property type="evidence" value="ECO:0007669"/>
    <property type="project" value="TreeGrafter"/>
</dbReference>
<evidence type="ECO:0000313" key="14">
    <source>
        <dbReference type="Proteomes" id="UP000790347"/>
    </source>
</evidence>
<dbReference type="GO" id="GO:0004357">
    <property type="term" value="F:glutamate-cysteine ligase activity"/>
    <property type="evidence" value="ECO:0007669"/>
    <property type="project" value="UniProtKB-UniRule"/>
</dbReference>
<comment type="similarity">
    <text evidence="2 10">Belongs to the glutamate--cysteine ligase type 3 family.</text>
</comment>
<evidence type="ECO:0000256" key="6">
    <source>
        <dbReference type="ARBA" id="ARBA00022741"/>
    </source>
</evidence>
<comment type="catalytic activity">
    <reaction evidence="10">
        <text>L-cysteine + L-glutamate + ATP = gamma-L-glutamyl-L-cysteine + ADP + phosphate + H(+)</text>
        <dbReference type="Rhea" id="RHEA:13285"/>
        <dbReference type="ChEBI" id="CHEBI:15378"/>
        <dbReference type="ChEBI" id="CHEBI:29985"/>
        <dbReference type="ChEBI" id="CHEBI:30616"/>
        <dbReference type="ChEBI" id="CHEBI:35235"/>
        <dbReference type="ChEBI" id="CHEBI:43474"/>
        <dbReference type="ChEBI" id="CHEBI:58173"/>
        <dbReference type="ChEBI" id="CHEBI:456216"/>
        <dbReference type="EC" id="6.3.2.2"/>
    </reaction>
</comment>
<dbReference type="EC" id="6.3.2.2" evidence="3 10"/>
<name>A0A922HYB9_DERFA</name>
<keyword evidence="12" id="KW-0472">Membrane</keyword>
<comment type="pathway">
    <text evidence="1 10">Sulfur metabolism; glutathione biosynthesis; glutathione from L-cysteine and L-glutamate: step 1/2.</text>
</comment>
<keyword evidence="14" id="KW-1185">Reference proteome</keyword>
<keyword evidence="12" id="KW-1133">Transmembrane helix</keyword>
<dbReference type="AlphaFoldDB" id="A0A922HYB9"/>
<keyword evidence="7 10" id="KW-0067">ATP-binding</keyword>
<protein>
    <recommendedName>
        <fullName evidence="3 10">Glutamate--cysteine ligase</fullName>
        <ecNumber evidence="3 10">6.3.2.2</ecNumber>
    </recommendedName>
    <alternativeName>
        <fullName evidence="9 10">Gamma-ECS</fullName>
    </alternativeName>
    <alternativeName>
        <fullName evidence="8 10">Gamma-glutamylcysteine synthetase</fullName>
    </alternativeName>
</protein>
<dbReference type="Gene3D" id="3.30.590.50">
    <property type="match status" value="3"/>
</dbReference>
<evidence type="ECO:0000256" key="2">
    <source>
        <dbReference type="ARBA" id="ARBA00008100"/>
    </source>
</evidence>
<keyword evidence="12" id="KW-0812">Transmembrane</keyword>
<keyword evidence="6 10" id="KW-0547">Nucleotide-binding</keyword>